<dbReference type="AlphaFoldDB" id="A0A4Q2RTJ9"/>
<evidence type="ECO:0000259" key="1">
    <source>
        <dbReference type="Pfam" id="PF13280"/>
    </source>
</evidence>
<dbReference type="InterPro" id="IPR026881">
    <property type="entry name" value="WYL_dom"/>
</dbReference>
<feature type="domain" description="WCX" evidence="2">
    <location>
        <begin position="246"/>
        <end position="319"/>
    </location>
</feature>
<evidence type="ECO:0000313" key="3">
    <source>
        <dbReference type="EMBL" id="RYB90693.1"/>
    </source>
</evidence>
<comment type="caution">
    <text evidence="3">The sequence shown here is derived from an EMBL/GenBank/DDBJ whole genome shotgun (WGS) entry which is preliminary data.</text>
</comment>
<dbReference type="PROSITE" id="PS52050">
    <property type="entry name" value="WYL"/>
    <property type="match status" value="1"/>
</dbReference>
<dbReference type="PANTHER" id="PTHR34580">
    <property type="match status" value="1"/>
</dbReference>
<dbReference type="EMBL" id="SDWS01000004">
    <property type="protein sequence ID" value="RYB90693.1"/>
    <property type="molecule type" value="Genomic_DNA"/>
</dbReference>
<dbReference type="PANTHER" id="PTHR34580:SF3">
    <property type="entry name" value="PROTEIN PAFB"/>
    <property type="match status" value="1"/>
</dbReference>
<gene>
    <name evidence="3" type="ORF">EUA06_10380</name>
</gene>
<protein>
    <submittedName>
        <fullName evidence="3">WYL domain-containing protein</fullName>
    </submittedName>
</protein>
<dbReference type="Pfam" id="PF13280">
    <property type="entry name" value="WYL"/>
    <property type="match status" value="1"/>
</dbReference>
<sequence>MAQPRAERLMNLHILLLGAKRFIGKDAIRDAVYAEHARGPAGDEAFERAFERDKDALRQIGAMIEVGSADAFFDDEIGYRIPTEQTSLPEIRFESDEAAVLGLAAKVWQQATLAKATARALAKLKGQGVEIDPARLGVVAPAITAEEPAFEPLWDAVGKRRQVSFPYQRASESEPTTRRVQPWGLARSSGRWYVVGFDVDRGAERVFRLSRIVGPVRASGKSGAYDVPAGTDVRAVARRLSPSFPSVRAELRVRRGTGVALRRRAESVEPHDEPGWDAVVVSGPVHELSDEVLTYGTDVVVEGPDALRDEVVARLRAVAGVGADVGSDVDGSAR</sequence>
<dbReference type="Pfam" id="PF25583">
    <property type="entry name" value="WCX"/>
    <property type="match status" value="1"/>
</dbReference>
<dbReference type="InterPro" id="IPR051534">
    <property type="entry name" value="CBASS_pafABC_assoc_protein"/>
</dbReference>
<accession>A0A4Q2RTJ9</accession>
<dbReference type="InterPro" id="IPR057727">
    <property type="entry name" value="WCX_dom"/>
</dbReference>
<dbReference type="RefSeq" id="WP_129475286.1">
    <property type="nucleotide sequence ID" value="NZ_SDWS01000004.1"/>
</dbReference>
<dbReference type="OrthoDB" id="3268930at2"/>
<dbReference type="Proteomes" id="UP000291838">
    <property type="component" value="Unassembled WGS sequence"/>
</dbReference>
<feature type="domain" description="WYL" evidence="1">
    <location>
        <begin position="149"/>
        <end position="213"/>
    </location>
</feature>
<evidence type="ECO:0000259" key="2">
    <source>
        <dbReference type="Pfam" id="PF25583"/>
    </source>
</evidence>
<name>A0A4Q2RTJ9_9ACTN</name>
<reference evidence="3 4" key="1">
    <citation type="submission" date="2019-01" db="EMBL/GenBank/DDBJ databases">
        <title>Novel species of Nocardioides.</title>
        <authorList>
            <person name="Liu Q."/>
            <person name="Xin Y.-H."/>
        </authorList>
    </citation>
    <scope>NUCLEOTIDE SEQUENCE [LARGE SCALE GENOMIC DNA]</scope>
    <source>
        <strain evidence="3 4">HLT3-15</strain>
    </source>
</reference>
<organism evidence="3 4">
    <name type="scientific">Nocardioides glacieisoli</name>
    <dbReference type="NCBI Taxonomy" id="1168730"/>
    <lineage>
        <taxon>Bacteria</taxon>
        <taxon>Bacillati</taxon>
        <taxon>Actinomycetota</taxon>
        <taxon>Actinomycetes</taxon>
        <taxon>Propionibacteriales</taxon>
        <taxon>Nocardioidaceae</taxon>
        <taxon>Nocardioides</taxon>
    </lineage>
</organism>
<keyword evidence="4" id="KW-1185">Reference proteome</keyword>
<proteinExistence type="predicted"/>
<evidence type="ECO:0000313" key="4">
    <source>
        <dbReference type="Proteomes" id="UP000291838"/>
    </source>
</evidence>